<dbReference type="Pfam" id="PF00096">
    <property type="entry name" value="zf-C2H2"/>
    <property type="match status" value="1"/>
</dbReference>
<keyword evidence="8" id="KW-0539">Nucleus</keyword>
<protein>
    <recommendedName>
        <fullName evidence="11">C2H2-type domain-containing protein</fullName>
    </recommendedName>
</protein>
<evidence type="ECO:0000256" key="9">
    <source>
        <dbReference type="PROSITE-ProRule" id="PRU00042"/>
    </source>
</evidence>
<dbReference type="SUPFAM" id="SSF57667">
    <property type="entry name" value="beta-beta-alpha zinc fingers"/>
    <property type="match status" value="4"/>
</dbReference>
<dbReference type="GO" id="GO:0001227">
    <property type="term" value="F:DNA-binding transcription repressor activity, RNA polymerase II-specific"/>
    <property type="evidence" value="ECO:0007669"/>
    <property type="project" value="TreeGrafter"/>
</dbReference>
<keyword evidence="4 9" id="KW-0863">Zinc-finger</keyword>
<dbReference type="GO" id="GO:0002682">
    <property type="term" value="P:regulation of immune system process"/>
    <property type="evidence" value="ECO:0007669"/>
    <property type="project" value="TreeGrafter"/>
</dbReference>
<feature type="region of interest" description="Disordered" evidence="10">
    <location>
        <begin position="164"/>
        <end position="186"/>
    </location>
</feature>
<name>A0AAE1BBB3_9GAST</name>
<feature type="domain" description="C2H2-type" evidence="11">
    <location>
        <begin position="312"/>
        <end position="339"/>
    </location>
</feature>
<evidence type="ECO:0000256" key="10">
    <source>
        <dbReference type="SAM" id="MobiDB-lite"/>
    </source>
</evidence>
<feature type="domain" description="C2H2-type" evidence="11">
    <location>
        <begin position="594"/>
        <end position="621"/>
    </location>
</feature>
<keyword evidence="5" id="KW-0862">Zinc</keyword>
<comment type="caution">
    <text evidence="12">The sequence shown here is derived from an EMBL/GenBank/DDBJ whole genome shotgun (WGS) entry which is preliminary data.</text>
</comment>
<evidence type="ECO:0000256" key="2">
    <source>
        <dbReference type="ARBA" id="ARBA00022723"/>
    </source>
</evidence>
<dbReference type="PANTHER" id="PTHR24399">
    <property type="entry name" value="ZINC FINGER AND BTB DOMAIN-CONTAINING"/>
    <property type="match status" value="1"/>
</dbReference>
<feature type="domain" description="C2H2-type" evidence="11">
    <location>
        <begin position="449"/>
        <end position="476"/>
    </location>
</feature>
<feature type="domain" description="C2H2-type" evidence="11">
    <location>
        <begin position="421"/>
        <end position="448"/>
    </location>
</feature>
<dbReference type="EMBL" id="JAWDGP010000260">
    <property type="protein sequence ID" value="KAK3802236.1"/>
    <property type="molecule type" value="Genomic_DNA"/>
</dbReference>
<feature type="compositionally biased region" description="Polar residues" evidence="10">
    <location>
        <begin position="969"/>
        <end position="980"/>
    </location>
</feature>
<keyword evidence="7" id="KW-0804">Transcription</keyword>
<organism evidence="12 13">
    <name type="scientific">Elysia crispata</name>
    <name type="common">lettuce slug</name>
    <dbReference type="NCBI Taxonomy" id="231223"/>
    <lineage>
        <taxon>Eukaryota</taxon>
        <taxon>Metazoa</taxon>
        <taxon>Spiralia</taxon>
        <taxon>Lophotrochozoa</taxon>
        <taxon>Mollusca</taxon>
        <taxon>Gastropoda</taxon>
        <taxon>Heterobranchia</taxon>
        <taxon>Euthyneura</taxon>
        <taxon>Panpulmonata</taxon>
        <taxon>Sacoglossa</taxon>
        <taxon>Placobranchoidea</taxon>
        <taxon>Plakobranchidae</taxon>
        <taxon>Elysia</taxon>
    </lineage>
</organism>
<evidence type="ECO:0000313" key="12">
    <source>
        <dbReference type="EMBL" id="KAK3802236.1"/>
    </source>
</evidence>
<dbReference type="InterPro" id="IPR013087">
    <property type="entry name" value="Znf_C2H2_type"/>
</dbReference>
<evidence type="ECO:0000256" key="6">
    <source>
        <dbReference type="ARBA" id="ARBA00023015"/>
    </source>
</evidence>
<keyword evidence="2" id="KW-0479">Metal-binding</keyword>
<feature type="domain" description="C2H2-type" evidence="11">
    <location>
        <begin position="286"/>
        <end position="313"/>
    </location>
</feature>
<dbReference type="PROSITE" id="PS00028">
    <property type="entry name" value="ZINC_FINGER_C2H2_1"/>
    <property type="match status" value="7"/>
</dbReference>
<evidence type="ECO:0000256" key="5">
    <source>
        <dbReference type="ARBA" id="ARBA00022833"/>
    </source>
</evidence>
<dbReference type="GO" id="GO:0008270">
    <property type="term" value="F:zinc ion binding"/>
    <property type="evidence" value="ECO:0007669"/>
    <property type="project" value="UniProtKB-KW"/>
</dbReference>
<evidence type="ECO:0000256" key="3">
    <source>
        <dbReference type="ARBA" id="ARBA00022737"/>
    </source>
</evidence>
<dbReference type="GO" id="GO:0001817">
    <property type="term" value="P:regulation of cytokine production"/>
    <property type="evidence" value="ECO:0007669"/>
    <property type="project" value="TreeGrafter"/>
</dbReference>
<evidence type="ECO:0000256" key="7">
    <source>
        <dbReference type="ARBA" id="ARBA00023163"/>
    </source>
</evidence>
<evidence type="ECO:0000259" key="11">
    <source>
        <dbReference type="PROSITE" id="PS50157"/>
    </source>
</evidence>
<accession>A0AAE1BBB3</accession>
<dbReference type="GO" id="GO:0000978">
    <property type="term" value="F:RNA polymerase II cis-regulatory region sequence-specific DNA binding"/>
    <property type="evidence" value="ECO:0007669"/>
    <property type="project" value="TreeGrafter"/>
</dbReference>
<proteinExistence type="predicted"/>
<reference evidence="12" key="1">
    <citation type="journal article" date="2023" name="G3 (Bethesda)">
        <title>A reference genome for the long-term kleptoplast-retaining sea slug Elysia crispata morphotype clarki.</title>
        <authorList>
            <person name="Eastman K.E."/>
            <person name="Pendleton A.L."/>
            <person name="Shaikh M.A."/>
            <person name="Suttiyut T."/>
            <person name="Ogas R."/>
            <person name="Tomko P."/>
            <person name="Gavelis G."/>
            <person name="Widhalm J.R."/>
            <person name="Wisecaver J.H."/>
        </authorList>
    </citation>
    <scope>NUCLEOTIDE SEQUENCE</scope>
    <source>
        <strain evidence="12">ECLA1</strain>
    </source>
</reference>
<dbReference type="Gene3D" id="3.30.160.60">
    <property type="entry name" value="Classic Zinc Finger"/>
    <property type="match status" value="4"/>
</dbReference>
<dbReference type="PANTHER" id="PTHR24399:SF23">
    <property type="entry name" value="C2H2-TYPE DOMAIN-CONTAINING PROTEIN"/>
    <property type="match status" value="1"/>
</dbReference>
<feature type="domain" description="C2H2-type" evidence="11">
    <location>
        <begin position="665"/>
        <end position="692"/>
    </location>
</feature>
<evidence type="ECO:0000256" key="1">
    <source>
        <dbReference type="ARBA" id="ARBA00004123"/>
    </source>
</evidence>
<dbReference type="GO" id="GO:0005654">
    <property type="term" value="C:nucleoplasm"/>
    <property type="evidence" value="ECO:0007669"/>
    <property type="project" value="TreeGrafter"/>
</dbReference>
<dbReference type="InterPro" id="IPR036236">
    <property type="entry name" value="Znf_C2H2_sf"/>
</dbReference>
<feature type="domain" description="C2H2-type" evidence="11">
    <location>
        <begin position="258"/>
        <end position="285"/>
    </location>
</feature>
<gene>
    <name evidence="12" type="ORF">RRG08_004525</name>
</gene>
<keyword evidence="3" id="KW-0677">Repeat</keyword>
<keyword evidence="13" id="KW-1185">Reference proteome</keyword>
<keyword evidence="6" id="KW-0805">Transcription regulation</keyword>
<feature type="region of interest" description="Disordered" evidence="10">
    <location>
        <begin position="943"/>
        <end position="983"/>
    </location>
</feature>
<dbReference type="SMART" id="SM00355">
    <property type="entry name" value="ZnF_C2H2"/>
    <property type="match status" value="8"/>
</dbReference>
<dbReference type="FunFam" id="3.30.160.60:FF:001289">
    <property type="entry name" value="Zinc finger protein 574"/>
    <property type="match status" value="1"/>
</dbReference>
<evidence type="ECO:0000313" key="13">
    <source>
        <dbReference type="Proteomes" id="UP001283361"/>
    </source>
</evidence>
<evidence type="ECO:0000256" key="4">
    <source>
        <dbReference type="ARBA" id="ARBA00022771"/>
    </source>
</evidence>
<evidence type="ECO:0000256" key="8">
    <source>
        <dbReference type="ARBA" id="ARBA00023242"/>
    </source>
</evidence>
<comment type="subcellular location">
    <subcellularLocation>
        <location evidence="1">Nucleus</location>
    </subcellularLocation>
</comment>
<dbReference type="AlphaFoldDB" id="A0AAE1BBB3"/>
<dbReference type="PROSITE" id="PS50157">
    <property type="entry name" value="ZINC_FINGER_C2H2_2"/>
    <property type="match status" value="7"/>
</dbReference>
<sequence>MENTDPGMIELSGNDVTEIGPNDIVVHLVNPYKCGICEEEYLEHPVFVNHMLLHLKELKEENPTSQLTVTISPTPNLARGITITRDILQLRSDGTIKQVKQLPKNVKPDHVKPLRELEEAGVISLDLSVQDINLQENIQNDQPQIFNLSPNDISLRMKETAQGKNISMNTEPASGKSGGLQDSSTDKNQFTDLDISTAALVANDDGTFRFSLKALEMENQHIEIVPISQNEVKNILAKEKPVKKILVPKSKVFKRKTYECELCGKHLSCSTSLSRHKQYHKAEKPYVCQVCNRGFKDSSNLKKHTLIHKREFACHMCKRSFLHKSLLAAHLRHHESRSTFIKNGNSSEEVIVKTVVQSDGTHLEIVSMKCLENFSFETQGKKFTSVGSTAGEHLISDMESEVQADSVIGCQRAPGDIARMYQCGHCGKETIQRGNIMRHLLHHLRKTLFSCQVCHKNFMSKGELVKHESSHIRPYKFSKCNGTFSSNKFRGKLALKLHLKERQTKKQNKMYKSFKVGIDQMENCVANESVSENGLLNEENAKQAESQNSNRQWYLNAQETDSLNEVFGTEKMSTECLEKEVNKSSQFSNASKRYSCGICQSKFERLKSLSDHLKSHKVREDQISVQNQDIPLRECSFISTGRTQKESIEIEANRKNQDNNSHRLYSCALCQNRFDSLKYLSKHLRSHVIKEDGNTAINVPEQEGHILKDLTTLHAPGDINGSSVKERPSVYKCASKTFAPVSVSNGINEIYENSTTTALRKVLDFDATCSENLITKAVGRHAFLSGTTSKNDEVEWNIDSALEDTFTLSSTQSSEQTLASINDFYVIASSMEQYNQGNGLESSNLHETCPKEANQIQTQDFSTPLTSSLSNNQLRKLKSASNCEKSQNVGEPVSKICPENSYEKKGLGRNVPVIKQYPQISSTTETKSVQIVSYLKNSKNVKKSLPLPNEPILEGPRKKKLKLKESKSTSVQGKTNQETLLRTEAPVSRRTKFLKSSFKC</sequence>
<dbReference type="Proteomes" id="UP001283361">
    <property type="component" value="Unassembled WGS sequence"/>
</dbReference>